<accession>A0ABT9IYI5</accession>
<evidence type="ECO:0000313" key="1">
    <source>
        <dbReference type="EMBL" id="MDP5274420.1"/>
    </source>
</evidence>
<dbReference type="EMBL" id="JAVAMP010000003">
    <property type="protein sequence ID" value="MDP5274420.1"/>
    <property type="molecule type" value="Genomic_DNA"/>
</dbReference>
<proteinExistence type="predicted"/>
<dbReference type="Proteomes" id="UP001231941">
    <property type="component" value="Unassembled WGS sequence"/>
</dbReference>
<keyword evidence="2" id="KW-1185">Reference proteome</keyword>
<dbReference type="RefSeq" id="WP_305991731.1">
    <property type="nucleotide sequence ID" value="NZ_JAVAMP010000003.1"/>
</dbReference>
<organism evidence="1 2">
    <name type="scientific">Chengkuizengella axinellae</name>
    <dbReference type="NCBI Taxonomy" id="3064388"/>
    <lineage>
        <taxon>Bacteria</taxon>
        <taxon>Bacillati</taxon>
        <taxon>Bacillota</taxon>
        <taxon>Bacilli</taxon>
        <taxon>Bacillales</taxon>
        <taxon>Paenibacillaceae</taxon>
        <taxon>Chengkuizengella</taxon>
    </lineage>
</organism>
<gene>
    <name evidence="1" type="ORF">Q5Y73_09885</name>
</gene>
<name>A0ABT9IYI5_9BACL</name>
<evidence type="ECO:0000313" key="2">
    <source>
        <dbReference type="Proteomes" id="UP001231941"/>
    </source>
</evidence>
<sequence>MEELCDRIYIINKGKVILHETPENIIKKAANHHYLDLVVEKLSNEAEIKIKKALGLKNAQMHTNSSEQEIGMQITSSSDLSSYAIELLANENIKVIRMETKKPKLEDAILALAEEKSA</sequence>
<evidence type="ECO:0008006" key="3">
    <source>
        <dbReference type="Google" id="ProtNLM"/>
    </source>
</evidence>
<protein>
    <recommendedName>
        <fullName evidence="3">ABC transporter ATP-binding protein</fullName>
    </recommendedName>
</protein>
<comment type="caution">
    <text evidence="1">The sequence shown here is derived from an EMBL/GenBank/DDBJ whole genome shotgun (WGS) entry which is preliminary data.</text>
</comment>
<reference evidence="1 2" key="1">
    <citation type="submission" date="2023-08" db="EMBL/GenBank/DDBJ databases">
        <authorList>
            <person name="Park J.-S."/>
        </authorList>
    </citation>
    <scope>NUCLEOTIDE SEQUENCE [LARGE SCALE GENOMIC DNA]</scope>
    <source>
        <strain evidence="1 2">2205SS18-9</strain>
    </source>
</reference>